<dbReference type="Gramene" id="OB12G26400.1">
    <property type="protein sequence ID" value="OB12G26400.1"/>
    <property type="gene ID" value="OB12G26400"/>
</dbReference>
<protein>
    <submittedName>
        <fullName evidence="2">Uncharacterized protein</fullName>
    </submittedName>
</protein>
<feature type="compositionally biased region" description="Basic residues" evidence="1">
    <location>
        <begin position="144"/>
        <end position="158"/>
    </location>
</feature>
<dbReference type="HOGENOM" id="CLU_1673736_0_0_1"/>
<reference evidence="2" key="1">
    <citation type="journal article" date="2013" name="Nat. Commun.">
        <title>Whole-genome sequencing of Oryza brachyantha reveals mechanisms underlying Oryza genome evolution.</title>
        <authorList>
            <person name="Chen J."/>
            <person name="Huang Q."/>
            <person name="Gao D."/>
            <person name="Wang J."/>
            <person name="Lang Y."/>
            <person name="Liu T."/>
            <person name="Li B."/>
            <person name="Bai Z."/>
            <person name="Luis Goicoechea J."/>
            <person name="Liang C."/>
            <person name="Chen C."/>
            <person name="Zhang W."/>
            <person name="Sun S."/>
            <person name="Liao Y."/>
            <person name="Zhang X."/>
            <person name="Yang L."/>
            <person name="Song C."/>
            <person name="Wang M."/>
            <person name="Shi J."/>
            <person name="Liu G."/>
            <person name="Liu J."/>
            <person name="Zhou H."/>
            <person name="Zhou W."/>
            <person name="Yu Q."/>
            <person name="An N."/>
            <person name="Chen Y."/>
            <person name="Cai Q."/>
            <person name="Wang B."/>
            <person name="Liu B."/>
            <person name="Min J."/>
            <person name="Huang Y."/>
            <person name="Wu H."/>
            <person name="Li Z."/>
            <person name="Zhang Y."/>
            <person name="Yin Y."/>
            <person name="Song W."/>
            <person name="Jiang J."/>
            <person name="Jackson S.A."/>
            <person name="Wing R.A."/>
            <person name="Wang J."/>
            <person name="Chen M."/>
        </authorList>
    </citation>
    <scope>NUCLEOTIDE SEQUENCE [LARGE SCALE GENOMIC DNA]</scope>
    <source>
        <strain evidence="2">cv. IRGC 101232</strain>
    </source>
</reference>
<keyword evidence="3" id="KW-1185">Reference proteome</keyword>
<reference evidence="2" key="2">
    <citation type="submission" date="2013-04" db="UniProtKB">
        <authorList>
            <consortium name="EnsemblPlants"/>
        </authorList>
    </citation>
    <scope>IDENTIFICATION</scope>
</reference>
<dbReference type="EnsemblPlants" id="OB12G26400.1">
    <property type="protein sequence ID" value="OB12G26400.1"/>
    <property type="gene ID" value="OB12G26400"/>
</dbReference>
<proteinExistence type="predicted"/>
<dbReference type="Proteomes" id="UP000006038">
    <property type="component" value="Chromosome 12"/>
</dbReference>
<evidence type="ECO:0000313" key="2">
    <source>
        <dbReference type="EnsemblPlants" id="OB12G26400.1"/>
    </source>
</evidence>
<dbReference type="AlphaFoldDB" id="J3NF82"/>
<organism evidence="2">
    <name type="scientific">Oryza brachyantha</name>
    <name type="common">malo sina</name>
    <dbReference type="NCBI Taxonomy" id="4533"/>
    <lineage>
        <taxon>Eukaryota</taxon>
        <taxon>Viridiplantae</taxon>
        <taxon>Streptophyta</taxon>
        <taxon>Embryophyta</taxon>
        <taxon>Tracheophyta</taxon>
        <taxon>Spermatophyta</taxon>
        <taxon>Magnoliopsida</taxon>
        <taxon>Liliopsida</taxon>
        <taxon>Poales</taxon>
        <taxon>Poaceae</taxon>
        <taxon>BOP clade</taxon>
        <taxon>Oryzoideae</taxon>
        <taxon>Oryzeae</taxon>
        <taxon>Oryzinae</taxon>
        <taxon>Oryza</taxon>
    </lineage>
</organism>
<evidence type="ECO:0000256" key="1">
    <source>
        <dbReference type="SAM" id="MobiDB-lite"/>
    </source>
</evidence>
<name>J3NF82_ORYBR</name>
<evidence type="ECO:0000313" key="3">
    <source>
        <dbReference type="Proteomes" id="UP000006038"/>
    </source>
</evidence>
<feature type="compositionally biased region" description="Polar residues" evidence="1">
    <location>
        <begin position="133"/>
        <end position="143"/>
    </location>
</feature>
<accession>J3NF82</accession>
<sequence>PKCWSFRRLSDCSSYERRSIISHPRRVHVNHRRNELQSPVCNTENSDQNHQLSETNRLLLELTEILARLLKATKEKKGKKTPRQKCLAPESNSKFCGKKITEADLENTSIWTPRARKITREQQEKTLPHQLPWQAQQTQQNSQGKKRRVRIRTHNPIG</sequence>
<feature type="region of interest" description="Disordered" evidence="1">
    <location>
        <begin position="122"/>
        <end position="158"/>
    </location>
</feature>